<dbReference type="GO" id="GO:0042054">
    <property type="term" value="F:histone methyltransferase activity"/>
    <property type="evidence" value="ECO:0007669"/>
    <property type="project" value="InterPro"/>
</dbReference>
<evidence type="ECO:0000256" key="8">
    <source>
        <dbReference type="SAM" id="MobiDB-lite"/>
    </source>
</evidence>
<dbReference type="GO" id="GO:0032259">
    <property type="term" value="P:methylation"/>
    <property type="evidence" value="ECO:0007669"/>
    <property type="project" value="UniProtKB-KW"/>
</dbReference>
<feature type="compositionally biased region" description="Basic and acidic residues" evidence="8">
    <location>
        <begin position="614"/>
        <end position="628"/>
    </location>
</feature>
<feature type="region of interest" description="Disordered" evidence="8">
    <location>
        <begin position="108"/>
        <end position="134"/>
    </location>
</feature>
<dbReference type="InterPro" id="IPR001214">
    <property type="entry name" value="SET_dom"/>
</dbReference>
<feature type="compositionally biased region" description="Polar residues" evidence="8">
    <location>
        <begin position="632"/>
        <end position="643"/>
    </location>
</feature>
<organism evidence="13 14">
    <name type="scientific">Synchytrium endobioticum</name>
    <dbReference type="NCBI Taxonomy" id="286115"/>
    <lineage>
        <taxon>Eukaryota</taxon>
        <taxon>Fungi</taxon>
        <taxon>Fungi incertae sedis</taxon>
        <taxon>Chytridiomycota</taxon>
        <taxon>Chytridiomycota incertae sedis</taxon>
        <taxon>Chytridiomycetes</taxon>
        <taxon>Synchytriales</taxon>
        <taxon>Synchytriaceae</taxon>
        <taxon>Synchytrium</taxon>
    </lineage>
</organism>
<evidence type="ECO:0000256" key="6">
    <source>
        <dbReference type="ARBA" id="ARBA00022691"/>
    </source>
</evidence>
<feature type="compositionally biased region" description="Polar residues" evidence="8">
    <location>
        <begin position="234"/>
        <end position="245"/>
    </location>
</feature>
<dbReference type="InterPro" id="IPR003616">
    <property type="entry name" value="Post-SET_dom"/>
</dbReference>
<dbReference type="Pfam" id="PF00856">
    <property type="entry name" value="SET"/>
    <property type="match status" value="1"/>
</dbReference>
<dbReference type="InterPro" id="IPR006560">
    <property type="entry name" value="AWS_dom"/>
</dbReference>
<dbReference type="EMBL" id="QEAN01000172">
    <property type="protein sequence ID" value="TPX44414.1"/>
    <property type="molecule type" value="Genomic_DNA"/>
</dbReference>
<dbReference type="AlphaFoldDB" id="A0A507CZ28"/>
<keyword evidence="4 13" id="KW-0489">Methyltransferase</keyword>
<accession>A0A507CZ28</accession>
<evidence type="ECO:0000259" key="11">
    <source>
        <dbReference type="PROSITE" id="PS51215"/>
    </source>
</evidence>
<dbReference type="PANTHER" id="PTHR22884">
    <property type="entry name" value="SET DOMAIN PROTEINS"/>
    <property type="match status" value="1"/>
</dbReference>
<evidence type="ECO:0000256" key="7">
    <source>
        <dbReference type="ARBA" id="ARBA00023242"/>
    </source>
</evidence>
<feature type="domain" description="SET" evidence="9">
    <location>
        <begin position="468"/>
        <end position="584"/>
    </location>
</feature>
<feature type="region of interest" description="Disordered" evidence="8">
    <location>
        <begin position="224"/>
        <end position="253"/>
    </location>
</feature>
<dbReference type="PROSITE" id="PS50280">
    <property type="entry name" value="SET"/>
    <property type="match status" value="1"/>
</dbReference>
<keyword evidence="6" id="KW-0949">S-adenosyl-L-methionine</keyword>
<feature type="region of interest" description="Disordered" evidence="8">
    <location>
        <begin position="614"/>
        <end position="646"/>
    </location>
</feature>
<feature type="domain" description="AWS" evidence="11">
    <location>
        <begin position="415"/>
        <end position="465"/>
    </location>
</feature>
<evidence type="ECO:0000256" key="1">
    <source>
        <dbReference type="ARBA" id="ARBA00004123"/>
    </source>
</evidence>
<comment type="caution">
    <text evidence="13">The sequence shown here is derived from an EMBL/GenBank/DDBJ whole genome shotgun (WGS) entry which is preliminary data.</text>
</comment>
<keyword evidence="14" id="KW-1185">Reference proteome</keyword>
<evidence type="ECO:0000259" key="9">
    <source>
        <dbReference type="PROSITE" id="PS50280"/>
    </source>
</evidence>
<evidence type="ECO:0000256" key="2">
    <source>
        <dbReference type="ARBA" id="ARBA00004286"/>
    </source>
</evidence>
<evidence type="ECO:0000313" key="15">
    <source>
        <dbReference type="Proteomes" id="UP000320475"/>
    </source>
</evidence>
<dbReference type="OrthoDB" id="422362at2759"/>
<dbReference type="GO" id="GO:0005694">
    <property type="term" value="C:chromosome"/>
    <property type="evidence" value="ECO:0007669"/>
    <property type="project" value="UniProtKB-SubCell"/>
</dbReference>
<dbReference type="STRING" id="286115.A0A507CZ28"/>
<name>A0A507CZ28_9FUNG</name>
<evidence type="ECO:0000256" key="3">
    <source>
        <dbReference type="ARBA" id="ARBA00022454"/>
    </source>
</evidence>
<dbReference type="SUPFAM" id="SSF82199">
    <property type="entry name" value="SET domain"/>
    <property type="match status" value="1"/>
</dbReference>
<dbReference type="Proteomes" id="UP000317494">
    <property type="component" value="Unassembled WGS sequence"/>
</dbReference>
<keyword evidence="5 13" id="KW-0808">Transferase</keyword>
<dbReference type="PROSITE" id="PS51215">
    <property type="entry name" value="AWS"/>
    <property type="match status" value="1"/>
</dbReference>
<protein>
    <submittedName>
        <fullName evidence="13">Histone-lysine N-methyltransferase</fullName>
    </submittedName>
</protein>
<evidence type="ECO:0000256" key="4">
    <source>
        <dbReference type="ARBA" id="ARBA00022603"/>
    </source>
</evidence>
<keyword evidence="7" id="KW-0539">Nucleus</keyword>
<comment type="subcellular location">
    <subcellularLocation>
        <location evidence="2">Chromosome</location>
    </subcellularLocation>
    <subcellularLocation>
        <location evidence="1">Nucleus</location>
    </subcellularLocation>
</comment>
<dbReference type="SMART" id="SM00317">
    <property type="entry name" value="SET"/>
    <property type="match status" value="1"/>
</dbReference>
<evidence type="ECO:0000259" key="10">
    <source>
        <dbReference type="PROSITE" id="PS50868"/>
    </source>
</evidence>
<dbReference type="Pfam" id="PF17907">
    <property type="entry name" value="AWS"/>
    <property type="match status" value="1"/>
</dbReference>
<dbReference type="InterPro" id="IPR050777">
    <property type="entry name" value="SET2_Histone-Lys_MeTrsfase"/>
</dbReference>
<dbReference type="PROSITE" id="PS50868">
    <property type="entry name" value="POST_SET"/>
    <property type="match status" value="1"/>
</dbReference>
<dbReference type="EMBL" id="QEAM01000388">
    <property type="protein sequence ID" value="TPX40433.1"/>
    <property type="molecule type" value="Genomic_DNA"/>
</dbReference>
<proteinExistence type="predicted"/>
<dbReference type="Gene3D" id="2.170.270.10">
    <property type="entry name" value="SET domain"/>
    <property type="match status" value="1"/>
</dbReference>
<evidence type="ECO:0000313" key="12">
    <source>
        <dbReference type="EMBL" id="TPX40433.1"/>
    </source>
</evidence>
<reference evidence="14 15" key="1">
    <citation type="journal article" date="2019" name="Sci. Rep.">
        <title>Comparative genomics of chytrid fungi reveal insights into the obligate biotrophic and pathogenic lifestyle of Synchytrium endobioticum.</title>
        <authorList>
            <person name="van de Vossenberg B.T.L.H."/>
            <person name="Warris S."/>
            <person name="Nguyen H.D.T."/>
            <person name="van Gent-Pelzer M.P.E."/>
            <person name="Joly D.L."/>
            <person name="van de Geest H.C."/>
            <person name="Bonants P.J.M."/>
            <person name="Smith D.S."/>
            <person name="Levesque C.A."/>
            <person name="van der Lee T.A.J."/>
        </authorList>
    </citation>
    <scope>NUCLEOTIDE SEQUENCE [LARGE SCALE GENOMIC DNA]</scope>
    <source>
        <strain evidence="12 15">LEV6574</strain>
        <strain evidence="13 14">MB42</strain>
    </source>
</reference>
<evidence type="ECO:0000313" key="14">
    <source>
        <dbReference type="Proteomes" id="UP000317494"/>
    </source>
</evidence>
<dbReference type="GO" id="GO:0005634">
    <property type="term" value="C:nucleus"/>
    <property type="evidence" value="ECO:0007669"/>
    <property type="project" value="UniProtKB-SubCell"/>
</dbReference>
<dbReference type="InterPro" id="IPR046341">
    <property type="entry name" value="SET_dom_sf"/>
</dbReference>
<evidence type="ECO:0000256" key="5">
    <source>
        <dbReference type="ARBA" id="ARBA00022679"/>
    </source>
</evidence>
<gene>
    <name evidence="12" type="ORF">SeLEV6574_g06618</name>
    <name evidence="13" type="ORF">SeMB42_g04319</name>
</gene>
<sequence length="783" mass="88018">MELDAHDTNHDSLLVQPLDRRVYLPPLHRIFPSKHPIRWHKVRKYASPLNQAIQFLTTPPPVFNSESNYGWELGADSLEYNVKCRVFERFTKEDFISTVSLVIPAKTRSRRVSGRSTSPEAEAPRDNEPVASEQSLAEQQKLLLRLGPLPPLNPFLVYYQIAGYSNHQLLAFAQQYKRDREEDDAQERARKRRRTVFNPQTVDGQYAAFMTASPQVSQGLRDLRVETPPPASQPPESSDDTGSSRSAKRQKLESKFGLSPVEWQSFNELEAAWEMTDPDDVKALKAKKKYLVAGLYSAHYKTMVAESAAEATIGNLNGAPAKESESATPTGVCSLAIHTPGLNRKVPESFSFPLPRNFGEVILTTEKSFGIPLDIAMVVEKKGGSRLLHIKNREPPLFQKIGRNIFVDRKPRKVVEVAVCRCDLPDDGSPACGEHCLNRCMFIECNPDHCPCGAACTNQSFQTKDFVNKLQVVWTGGRGHGLVTNIDIPAGKLVVEYCGEIISAKTYAERMERDYMDSHNFYCMAYGDNEIIDAARKGTDARFVNHSCEPNCRIEKWFVNGEYCIGLFAEHDVPAGTELTYDYRFQPIVEGPMKACLCGAPRCRGFLGNNKKHREEIREEEHLKESKRSKSQAKGAQTRSTKTASDRAYWIRKHAREKLISQAKRVIKHKDTYLAARPFLIRNLLSRVRVENLAENVGIPGAPVVASRPKRAAAMNASNNIPNRCNGGDVEQKPVEKATKRFALTAKTLTDEMIQGRAKRRNRSIETIVEDLNAAQQGLCCQW</sequence>
<dbReference type="VEuPathDB" id="FungiDB:SeMB42_g04319"/>
<dbReference type="SMART" id="SM00570">
    <property type="entry name" value="AWS"/>
    <property type="match status" value="1"/>
</dbReference>
<keyword evidence="3" id="KW-0158">Chromosome</keyword>
<feature type="domain" description="Post-SET" evidence="10">
    <location>
        <begin position="592"/>
        <end position="608"/>
    </location>
</feature>
<evidence type="ECO:0000313" key="13">
    <source>
        <dbReference type="EMBL" id="TPX44414.1"/>
    </source>
</evidence>
<dbReference type="Proteomes" id="UP000320475">
    <property type="component" value="Unassembled WGS sequence"/>
</dbReference>